<dbReference type="OrthoDB" id="7862028at2"/>
<comment type="caution">
    <text evidence="1">The sequence shown here is derived from an EMBL/GenBank/DDBJ whole genome shotgun (WGS) entry which is preliminary data.</text>
</comment>
<organism evidence="1 2">
    <name type="scientific">Hasllibacter halocynthiae</name>
    <dbReference type="NCBI Taxonomy" id="595589"/>
    <lineage>
        <taxon>Bacteria</taxon>
        <taxon>Pseudomonadati</taxon>
        <taxon>Pseudomonadota</taxon>
        <taxon>Alphaproteobacteria</taxon>
        <taxon>Rhodobacterales</taxon>
        <taxon>Roseobacteraceae</taxon>
        <taxon>Hasllibacter</taxon>
    </lineage>
</organism>
<dbReference type="Proteomes" id="UP000238801">
    <property type="component" value="Unassembled WGS sequence"/>
</dbReference>
<accession>A0A2T0X6S5</accession>
<proteinExistence type="predicted"/>
<dbReference type="InterPro" id="IPR045467">
    <property type="entry name" value="DUF6497"/>
</dbReference>
<keyword evidence="2" id="KW-1185">Reference proteome</keyword>
<evidence type="ECO:0000313" key="1">
    <source>
        <dbReference type="EMBL" id="PRY94574.1"/>
    </source>
</evidence>
<sequence length="123" mass="12870">MRRAALLCLLGGGALADGLPSGLAPVLEDARIETRPGMAGEEVWATFRFIAEGLTDYEQVAGDFDPLCAGVARPALVAAGREADVIVVALTDRPVPRGAVDLDAVQFFESFVPSAAGCDPLQW</sequence>
<dbReference type="AlphaFoldDB" id="A0A2T0X6S5"/>
<reference evidence="1 2" key="1">
    <citation type="submission" date="2018-03" db="EMBL/GenBank/DDBJ databases">
        <title>Genomic Encyclopedia of Archaeal and Bacterial Type Strains, Phase II (KMG-II): from individual species to whole genera.</title>
        <authorList>
            <person name="Goeker M."/>
        </authorList>
    </citation>
    <scope>NUCLEOTIDE SEQUENCE [LARGE SCALE GENOMIC DNA]</scope>
    <source>
        <strain evidence="1 2">DSM 29318</strain>
    </source>
</reference>
<name>A0A2T0X6S5_9RHOB</name>
<dbReference type="Pfam" id="PF20107">
    <property type="entry name" value="DUF6497"/>
    <property type="match status" value="1"/>
</dbReference>
<dbReference type="EMBL" id="PVTT01000001">
    <property type="protein sequence ID" value="PRY94574.1"/>
    <property type="molecule type" value="Genomic_DNA"/>
</dbReference>
<evidence type="ECO:0000313" key="2">
    <source>
        <dbReference type="Proteomes" id="UP000238801"/>
    </source>
</evidence>
<protein>
    <submittedName>
        <fullName evidence="1">Uncharacterized protein</fullName>
    </submittedName>
</protein>
<dbReference type="RefSeq" id="WP_106159064.1">
    <property type="nucleotide sequence ID" value="NZ_PVTT01000001.1"/>
</dbReference>
<gene>
    <name evidence="1" type="ORF">BCF33_0166</name>
</gene>